<feature type="transmembrane region" description="Helical" evidence="5">
    <location>
        <begin position="269"/>
        <end position="286"/>
    </location>
</feature>
<feature type="domain" description="Sodium/calcium exchanger membrane region" evidence="6">
    <location>
        <begin position="171"/>
        <end position="311"/>
    </location>
</feature>
<evidence type="ECO:0000256" key="3">
    <source>
        <dbReference type="ARBA" id="ARBA00022989"/>
    </source>
</evidence>
<dbReference type="Gene3D" id="1.20.1420.30">
    <property type="entry name" value="NCX, central ion-binding region"/>
    <property type="match status" value="1"/>
</dbReference>
<dbReference type="NCBIfam" id="TIGR00367">
    <property type="entry name" value="calcium/sodium antiporter"/>
    <property type="match status" value="1"/>
</dbReference>
<evidence type="ECO:0000256" key="5">
    <source>
        <dbReference type="SAM" id="Phobius"/>
    </source>
</evidence>
<dbReference type="GO" id="GO:0005886">
    <property type="term" value="C:plasma membrane"/>
    <property type="evidence" value="ECO:0007669"/>
    <property type="project" value="TreeGrafter"/>
</dbReference>
<dbReference type="GO" id="GO:0005262">
    <property type="term" value="F:calcium channel activity"/>
    <property type="evidence" value="ECO:0007669"/>
    <property type="project" value="TreeGrafter"/>
</dbReference>
<dbReference type="InterPro" id="IPR004837">
    <property type="entry name" value="NaCa_Exmemb"/>
</dbReference>
<dbReference type="Pfam" id="PF01699">
    <property type="entry name" value="Na_Ca_ex"/>
    <property type="match status" value="2"/>
</dbReference>
<keyword evidence="2 5" id="KW-0812">Transmembrane</keyword>
<organism evidence="7 8">
    <name type="scientific">Paracoccus isoporae</name>
    <dbReference type="NCBI Taxonomy" id="591205"/>
    <lineage>
        <taxon>Bacteria</taxon>
        <taxon>Pseudomonadati</taxon>
        <taxon>Pseudomonadota</taxon>
        <taxon>Alphaproteobacteria</taxon>
        <taxon>Rhodobacterales</taxon>
        <taxon>Paracoccaceae</taxon>
        <taxon>Paracoccus</taxon>
    </lineage>
</organism>
<feature type="domain" description="Sodium/calcium exchanger membrane region" evidence="6">
    <location>
        <begin position="5"/>
        <end position="144"/>
    </location>
</feature>
<proteinExistence type="predicted"/>
<keyword evidence="4 5" id="KW-0472">Membrane</keyword>
<dbReference type="PANTHER" id="PTHR10846:SF8">
    <property type="entry name" value="INNER MEMBRANE PROTEIN YRBG"/>
    <property type="match status" value="1"/>
</dbReference>
<feature type="transmembrane region" description="Helical" evidence="5">
    <location>
        <begin position="295"/>
        <end position="312"/>
    </location>
</feature>
<dbReference type="STRING" id="591205.SAMN05421538_101200"/>
<dbReference type="Proteomes" id="UP000199344">
    <property type="component" value="Unassembled WGS sequence"/>
</dbReference>
<evidence type="ECO:0000313" key="8">
    <source>
        <dbReference type="Proteomes" id="UP000199344"/>
    </source>
</evidence>
<dbReference type="EMBL" id="FNAH01000001">
    <property type="protein sequence ID" value="SDD24556.1"/>
    <property type="molecule type" value="Genomic_DNA"/>
</dbReference>
<evidence type="ECO:0000256" key="2">
    <source>
        <dbReference type="ARBA" id="ARBA00022692"/>
    </source>
</evidence>
<protein>
    <submittedName>
        <fullName evidence="7">Cation:H+ antiporter</fullName>
    </submittedName>
</protein>
<keyword evidence="3 5" id="KW-1133">Transmembrane helix</keyword>
<evidence type="ECO:0000313" key="7">
    <source>
        <dbReference type="EMBL" id="SDD24556.1"/>
    </source>
</evidence>
<dbReference type="InterPro" id="IPR044880">
    <property type="entry name" value="NCX_ion-bd_dom_sf"/>
</dbReference>
<dbReference type="PANTHER" id="PTHR10846">
    <property type="entry name" value="SODIUM/POTASSIUM/CALCIUM EXCHANGER"/>
    <property type="match status" value="1"/>
</dbReference>
<feature type="transmembrane region" description="Helical" evidence="5">
    <location>
        <begin position="170"/>
        <end position="192"/>
    </location>
</feature>
<dbReference type="GO" id="GO:0008273">
    <property type="term" value="F:calcium, potassium:sodium antiporter activity"/>
    <property type="evidence" value="ECO:0007669"/>
    <property type="project" value="TreeGrafter"/>
</dbReference>
<gene>
    <name evidence="7" type="ORF">SAMN05421538_101200</name>
</gene>
<reference evidence="7 8" key="1">
    <citation type="submission" date="2016-10" db="EMBL/GenBank/DDBJ databases">
        <authorList>
            <person name="de Groot N.N."/>
        </authorList>
    </citation>
    <scope>NUCLEOTIDE SEQUENCE [LARGE SCALE GENOMIC DNA]</scope>
    <source>
        <strain evidence="7 8">DSM 22220</strain>
    </source>
</reference>
<dbReference type="InterPro" id="IPR004481">
    <property type="entry name" value="K/Na/Ca-exchanger"/>
</dbReference>
<comment type="subcellular location">
    <subcellularLocation>
        <location evidence="1">Membrane</location>
        <topology evidence="1">Multi-pass membrane protein</topology>
    </subcellularLocation>
</comment>
<dbReference type="AlphaFoldDB" id="A0A1G6T7K8"/>
<evidence type="ECO:0000256" key="4">
    <source>
        <dbReference type="ARBA" id="ARBA00023136"/>
    </source>
</evidence>
<dbReference type="GO" id="GO:0006874">
    <property type="term" value="P:intracellular calcium ion homeostasis"/>
    <property type="evidence" value="ECO:0007669"/>
    <property type="project" value="TreeGrafter"/>
</dbReference>
<evidence type="ECO:0000256" key="1">
    <source>
        <dbReference type="ARBA" id="ARBA00004141"/>
    </source>
</evidence>
<name>A0A1G6T7K8_9RHOB</name>
<sequence length="313" mass="31843">MIVDVFFVLAGLGLLVLGGDFLVRGAVALALRLGIAPVIVGLTVLAFGTSAPELIVSVAAALGGQPGIALGNVVGSNIANVLLILGATAIIAPVLSHDDELKTGWGYAVAASVLMIALCFAGPLVWWHGAVLLAGLALTLLLQIRRARRGRESGEELVGMDVGHAAPGRIALWLAVGLVALPVGAQLLVSGASDIARSFGISEAVIGLTLVAVGTSLPELAASVASALRGRADMALGNVIGSNLFNIGSILGITAFFGPLHVPDQMLRVDLWVMLGCVLLLGPFLLRHIAVGRRAGAALLAVYAGYTAWLLAA</sequence>
<accession>A0A1G6T7K8</accession>
<feature type="transmembrane region" description="Helical" evidence="5">
    <location>
        <begin position="235"/>
        <end position="257"/>
    </location>
</feature>
<feature type="transmembrane region" description="Helical" evidence="5">
    <location>
        <begin position="204"/>
        <end position="228"/>
    </location>
</feature>
<dbReference type="OrthoDB" id="9794225at2"/>
<feature type="transmembrane region" description="Helical" evidence="5">
    <location>
        <begin position="108"/>
        <end position="141"/>
    </location>
</feature>
<dbReference type="RefSeq" id="WP_090520063.1">
    <property type="nucleotide sequence ID" value="NZ_FNAH01000001.1"/>
</dbReference>
<feature type="transmembrane region" description="Helical" evidence="5">
    <location>
        <begin position="74"/>
        <end position="96"/>
    </location>
</feature>
<feature type="transmembrane region" description="Helical" evidence="5">
    <location>
        <begin position="35"/>
        <end position="62"/>
    </location>
</feature>
<evidence type="ECO:0000259" key="6">
    <source>
        <dbReference type="Pfam" id="PF01699"/>
    </source>
</evidence>
<keyword evidence="8" id="KW-1185">Reference proteome</keyword>